<keyword evidence="16" id="KW-0112">Calmodulin-binding</keyword>
<evidence type="ECO:0000259" key="27">
    <source>
        <dbReference type="PROSITE" id="PS50011"/>
    </source>
</evidence>
<dbReference type="InterPro" id="IPR011009">
    <property type="entry name" value="Kinase-like_dom_sf"/>
</dbReference>
<evidence type="ECO:0000256" key="4">
    <source>
        <dbReference type="ARBA" id="ARBA00007014"/>
    </source>
</evidence>
<keyword evidence="8" id="KW-0963">Cytoplasm</keyword>
<dbReference type="InterPro" id="IPR020590">
    <property type="entry name" value="Guanylate_kinase_CS"/>
</dbReference>
<evidence type="ECO:0000256" key="22">
    <source>
        <dbReference type="ARBA" id="ARBA00071925"/>
    </source>
</evidence>
<dbReference type="FunFam" id="3.40.50.300:FF:000146">
    <property type="entry name" value="MAGUK p55 subfamily member 6 isoform X1"/>
    <property type="match status" value="1"/>
</dbReference>
<feature type="compositionally biased region" description="Polar residues" evidence="25">
    <location>
        <begin position="574"/>
        <end position="609"/>
    </location>
</feature>
<dbReference type="PROSITE" id="PS51022">
    <property type="entry name" value="L27"/>
    <property type="match status" value="2"/>
</dbReference>
<dbReference type="InterPro" id="IPR008145">
    <property type="entry name" value="GK/Ca_channel_bsu"/>
</dbReference>
<dbReference type="InterPro" id="IPR001452">
    <property type="entry name" value="SH3_domain"/>
</dbReference>
<dbReference type="FunFam" id="2.30.42.10:FF:000016">
    <property type="entry name" value="peripheral plasma membrane protein CASK isoform X2"/>
    <property type="match status" value="1"/>
</dbReference>
<dbReference type="Gene3D" id="3.30.63.10">
    <property type="entry name" value="Guanylate Kinase phosphate binding domain"/>
    <property type="match status" value="1"/>
</dbReference>
<proteinExistence type="inferred from homology"/>
<keyword evidence="11" id="KW-0808">Transferase</keyword>
<feature type="domain" description="PDZ" evidence="29">
    <location>
        <begin position="490"/>
        <end position="571"/>
    </location>
</feature>
<keyword evidence="17" id="KW-0472">Membrane</keyword>
<evidence type="ECO:0000256" key="7">
    <source>
        <dbReference type="ARBA" id="ARBA00022475"/>
    </source>
</evidence>
<keyword evidence="15" id="KW-0067">ATP-binding</keyword>
<keyword evidence="9" id="KW-0723">Serine/threonine-protein kinase</keyword>
<evidence type="ECO:0000256" key="13">
    <source>
        <dbReference type="ARBA" id="ARBA00022741"/>
    </source>
</evidence>
<dbReference type="CDD" id="cd14094">
    <property type="entry name" value="STKc_CASK"/>
    <property type="match status" value="1"/>
</dbReference>
<evidence type="ECO:0000256" key="16">
    <source>
        <dbReference type="ARBA" id="ARBA00022860"/>
    </source>
</evidence>
<dbReference type="SMART" id="SM00569">
    <property type="entry name" value="L27"/>
    <property type="match status" value="2"/>
</dbReference>
<dbReference type="FunFam" id="2.30.30.40:FF:000080">
    <property type="entry name" value="Peripheral plasma membrane protein CASK isoform X2"/>
    <property type="match status" value="1"/>
</dbReference>
<evidence type="ECO:0000259" key="28">
    <source>
        <dbReference type="PROSITE" id="PS50052"/>
    </source>
</evidence>
<dbReference type="Gene3D" id="6.10.140.620">
    <property type="match status" value="1"/>
</dbReference>
<keyword evidence="32" id="KW-1185">Reference proteome</keyword>
<dbReference type="SMART" id="SM00228">
    <property type="entry name" value="PDZ"/>
    <property type="match status" value="1"/>
</dbReference>
<evidence type="ECO:0000256" key="23">
    <source>
        <dbReference type="ARBA" id="ARBA00077072"/>
    </source>
</evidence>
<dbReference type="SUPFAM" id="SSF52540">
    <property type="entry name" value="P-loop containing nucleoside triphosphate hydrolases"/>
    <property type="match status" value="1"/>
</dbReference>
<sequence>MLSEAGGMGVACVRNERSLYFQHSCRGPFSVVRRCINRETGQQFAVKIVDVAKFTSSPGLSTEDLKREASICHMLKHPHIVELLETYSSDGMLYMVFEFMDGADLCFEIVKRADAGFVYSEAVASHYMRQILEALRYCHDNNIIHRDVKPHCVLLASKENSAPVKLGGFGVAIQLGESGLVAGGRVGTPHFMAPEVVKREPYGKPVDVWGCGVILFILLSGCLPFYGTKERLFEAIIKGKYKMNPRQWGQISESAKDLVRRMLMLDPAERITVYEALNHPWLKERDRYAYKIHLPETVEQLRKFNARRKLKGAVLAAVSSHKFNSFYGDPPEELPDFSEDPTSSGAVSQVLDSLEEIHALTDCSEKDLDFLHSVFQDHHLHTLLDLYDKINTKSSPQIRNTASDAVQRAKEVLEEISCYPENADVKELRRILTQPHFMALLQTHDVVAHEVYSDEALRVTPPPTSPYLNGDSPESTNGDMDIENVTRVRLVQFQKNTDEPMGITLKMNDLNHCIVARIMHGGMIHRQGTLHVGDEIREINGISVANQTVEQLQKMLREMRGSITFKIVPSYRTQQLSSEKESPSTSRQSPANGHSSINSSILDLPSTIQPKGRQISRPPIKDKFSIKIYVRAQFEYDPVKDDLIPCKEAGIRFRVGDIIQIINKDDHNWWQGKLENTKNGTAGLIPSPELQEWRVACIAMEKTKQEQQASCTWFGKKKKQYKDKYLAKHNAVFDQLDLVTYEEVVKLPAFKRKTLVLLGAHGVGRRHIKNTLITKHPDRFAYPIPHTTRPPKKDEENGKNYFFVSHDQMMQDISNNDYLEYGSHEDAMYGTRLETIRKIHEQGLVAILDVEPQALKVLRTAEFAPYVVFIAAPTITPGMNEDESLQRLQKESEILQKTYAHYFDQTIINNEIDETIRLLEEAIDLVCSTAQWVPVSWVY</sequence>
<evidence type="ECO:0000256" key="9">
    <source>
        <dbReference type="ARBA" id="ARBA00022527"/>
    </source>
</evidence>
<dbReference type="Pfam" id="PF00595">
    <property type="entry name" value="PDZ"/>
    <property type="match status" value="1"/>
</dbReference>
<dbReference type="InterPro" id="IPR004172">
    <property type="entry name" value="L27_dom"/>
</dbReference>
<evidence type="ECO:0000259" key="29">
    <source>
        <dbReference type="PROSITE" id="PS50106"/>
    </source>
</evidence>
<dbReference type="FunFam" id="1.10.510.10:FF:000062">
    <property type="entry name" value="peripheral plasma membrane protein CASK isoform X2"/>
    <property type="match status" value="1"/>
</dbReference>
<evidence type="ECO:0000256" key="18">
    <source>
        <dbReference type="ARBA" id="ARBA00023242"/>
    </source>
</evidence>
<evidence type="ECO:0000256" key="12">
    <source>
        <dbReference type="ARBA" id="ARBA00022737"/>
    </source>
</evidence>
<comment type="catalytic activity">
    <reaction evidence="20">
        <text>L-seryl-[protein] + ATP = O-phospho-L-seryl-[protein] + ADP + H(+)</text>
        <dbReference type="Rhea" id="RHEA:17989"/>
        <dbReference type="Rhea" id="RHEA-COMP:9863"/>
        <dbReference type="Rhea" id="RHEA-COMP:11604"/>
        <dbReference type="ChEBI" id="CHEBI:15378"/>
        <dbReference type="ChEBI" id="CHEBI:29999"/>
        <dbReference type="ChEBI" id="CHEBI:30616"/>
        <dbReference type="ChEBI" id="CHEBI:83421"/>
        <dbReference type="ChEBI" id="CHEBI:456216"/>
        <dbReference type="EC" id="2.7.11.1"/>
    </reaction>
    <physiologicalReaction direction="left-to-right" evidence="20">
        <dbReference type="Rhea" id="RHEA:17990"/>
    </physiologicalReaction>
</comment>
<evidence type="ECO:0000256" key="5">
    <source>
        <dbReference type="ARBA" id="ARBA00012513"/>
    </source>
</evidence>
<keyword evidence="6 24" id="KW-0728">SH3 domain</keyword>
<keyword evidence="12" id="KW-0677">Repeat</keyword>
<evidence type="ECO:0000256" key="21">
    <source>
        <dbReference type="ARBA" id="ARBA00060907"/>
    </source>
</evidence>
<evidence type="ECO:0000256" key="1">
    <source>
        <dbReference type="ARBA" id="ARBA00004123"/>
    </source>
</evidence>
<dbReference type="GeneID" id="109055356"/>
<feature type="domain" description="Protein kinase" evidence="27">
    <location>
        <begin position="18"/>
        <end position="282"/>
    </location>
</feature>
<dbReference type="InterPro" id="IPR036034">
    <property type="entry name" value="PDZ_sf"/>
</dbReference>
<dbReference type="Pfam" id="PF00018">
    <property type="entry name" value="SH3_1"/>
    <property type="match status" value="1"/>
</dbReference>
<evidence type="ECO:0000256" key="14">
    <source>
        <dbReference type="ARBA" id="ARBA00022777"/>
    </source>
</evidence>
<dbReference type="RefSeq" id="XP_042587453.1">
    <property type="nucleotide sequence ID" value="XM_042731519.1"/>
</dbReference>
<dbReference type="CDD" id="cd00071">
    <property type="entry name" value="GMPK"/>
    <property type="match status" value="1"/>
</dbReference>
<dbReference type="PROSITE" id="PS50106">
    <property type="entry name" value="PDZ"/>
    <property type="match status" value="1"/>
</dbReference>
<dbReference type="Gene3D" id="2.30.42.10">
    <property type="match status" value="1"/>
</dbReference>
<evidence type="ECO:0000259" key="30">
    <source>
        <dbReference type="PROSITE" id="PS51022"/>
    </source>
</evidence>
<dbReference type="SUPFAM" id="SSF50044">
    <property type="entry name" value="SH3-domain"/>
    <property type="match status" value="1"/>
</dbReference>
<dbReference type="PANTHER" id="PTHR23122">
    <property type="entry name" value="MEMBRANE-ASSOCIATED GUANYLATE KINASE MAGUK"/>
    <property type="match status" value="1"/>
</dbReference>
<keyword evidence="10" id="KW-0597">Phosphoprotein</keyword>
<dbReference type="SMART" id="SM00326">
    <property type="entry name" value="SH3"/>
    <property type="match status" value="1"/>
</dbReference>
<dbReference type="GO" id="GO:0005524">
    <property type="term" value="F:ATP binding"/>
    <property type="evidence" value="ECO:0007669"/>
    <property type="project" value="UniProtKB-KW"/>
</dbReference>
<dbReference type="Gene3D" id="3.40.50.300">
    <property type="entry name" value="P-loop containing nucleotide triphosphate hydrolases"/>
    <property type="match status" value="1"/>
</dbReference>
<dbReference type="PROSITE" id="PS50011">
    <property type="entry name" value="PROTEIN_KINASE_DOM"/>
    <property type="match status" value="1"/>
</dbReference>
<dbReference type="SUPFAM" id="SSF101288">
    <property type="entry name" value="L27 domain"/>
    <property type="match status" value="2"/>
</dbReference>
<comment type="subcellular location">
    <subcellularLocation>
        <location evidence="2">Cell membrane</location>
        <topology evidence="2">Peripheral membrane protein</topology>
    </subcellularLocation>
    <subcellularLocation>
        <location evidence="3">Cytoplasm</location>
    </subcellularLocation>
    <subcellularLocation>
        <location evidence="1">Nucleus</location>
    </subcellularLocation>
</comment>
<dbReference type="InterPro" id="IPR008144">
    <property type="entry name" value="Guanylate_kin-like_dom"/>
</dbReference>
<dbReference type="Gene3D" id="1.10.510.10">
    <property type="entry name" value="Transferase(Phosphotransferase) domain 1"/>
    <property type="match status" value="1"/>
</dbReference>
<dbReference type="FunFam" id="3.30.63.10:FF:000004">
    <property type="entry name" value="peripheral plasma membrane protein CASK isoform X2"/>
    <property type="match status" value="1"/>
</dbReference>
<keyword evidence="18" id="KW-0539">Nucleus</keyword>
<dbReference type="GO" id="GO:0005886">
    <property type="term" value="C:plasma membrane"/>
    <property type="evidence" value="ECO:0007669"/>
    <property type="project" value="UniProtKB-SubCell"/>
</dbReference>
<organism evidence="31 32">
    <name type="scientific">Cyprinus carpio</name>
    <name type="common">Common carp</name>
    <dbReference type="NCBI Taxonomy" id="7962"/>
    <lineage>
        <taxon>Eukaryota</taxon>
        <taxon>Metazoa</taxon>
        <taxon>Chordata</taxon>
        <taxon>Craniata</taxon>
        <taxon>Vertebrata</taxon>
        <taxon>Euteleostomi</taxon>
        <taxon>Actinopterygii</taxon>
        <taxon>Neopterygii</taxon>
        <taxon>Teleostei</taxon>
        <taxon>Ostariophysi</taxon>
        <taxon>Cypriniformes</taxon>
        <taxon>Cyprinidae</taxon>
        <taxon>Cyprininae</taxon>
        <taxon>Cyprinus</taxon>
    </lineage>
</organism>
<dbReference type="InterPro" id="IPR035473">
    <property type="entry name" value="CASK_SH3"/>
</dbReference>
<dbReference type="GO" id="GO:0004674">
    <property type="term" value="F:protein serine/threonine kinase activity"/>
    <property type="evidence" value="ECO:0007669"/>
    <property type="project" value="UniProtKB-KW"/>
</dbReference>
<feature type="domain" description="SH3" evidence="26">
    <location>
        <begin position="625"/>
        <end position="695"/>
    </location>
</feature>
<dbReference type="Ensembl" id="ENSCCRT00010020154.1">
    <property type="protein sequence ID" value="ENSCCRP00010018463.1"/>
    <property type="gene ID" value="ENSCCRG00010007787.1"/>
</dbReference>
<evidence type="ECO:0000256" key="10">
    <source>
        <dbReference type="ARBA" id="ARBA00022553"/>
    </source>
</evidence>
<dbReference type="Gene3D" id="2.30.30.40">
    <property type="entry name" value="SH3 Domains"/>
    <property type="match status" value="1"/>
</dbReference>
<gene>
    <name evidence="31 33" type="primary">LOC109055356</name>
</gene>
<dbReference type="CDD" id="cd12081">
    <property type="entry name" value="SH3_CASK"/>
    <property type="match status" value="1"/>
</dbReference>
<evidence type="ECO:0000313" key="32">
    <source>
        <dbReference type="Proteomes" id="UP000694427"/>
    </source>
</evidence>
<feature type="domain" description="L27" evidence="30">
    <location>
        <begin position="343"/>
        <end position="398"/>
    </location>
</feature>
<evidence type="ECO:0000256" key="25">
    <source>
        <dbReference type="SAM" id="MobiDB-lite"/>
    </source>
</evidence>
<name>A0A8C1IJ97_CYPCA</name>
<evidence type="ECO:0000259" key="26">
    <source>
        <dbReference type="PROSITE" id="PS50002"/>
    </source>
</evidence>
<dbReference type="Proteomes" id="UP000694701">
    <property type="component" value="Unplaced"/>
</dbReference>
<evidence type="ECO:0000256" key="6">
    <source>
        <dbReference type="ARBA" id="ARBA00022443"/>
    </source>
</evidence>
<evidence type="ECO:0000256" key="19">
    <source>
        <dbReference type="ARBA" id="ARBA00047899"/>
    </source>
</evidence>
<dbReference type="Pfam" id="PF02828">
    <property type="entry name" value="L27"/>
    <property type="match status" value="2"/>
</dbReference>
<dbReference type="GO" id="GO:0005516">
    <property type="term" value="F:calmodulin binding"/>
    <property type="evidence" value="ECO:0007669"/>
    <property type="project" value="UniProtKB-KW"/>
</dbReference>
<dbReference type="InterPro" id="IPR027417">
    <property type="entry name" value="P-loop_NTPase"/>
</dbReference>
<dbReference type="Pfam" id="PF00069">
    <property type="entry name" value="Pkinase"/>
    <property type="match status" value="1"/>
</dbReference>
<evidence type="ECO:0000313" key="33">
    <source>
        <dbReference type="RefSeq" id="XP_042587453.1"/>
    </source>
</evidence>
<keyword evidence="7" id="KW-1003">Cell membrane</keyword>
<feature type="region of interest" description="Disordered" evidence="25">
    <location>
        <begin position="574"/>
        <end position="618"/>
    </location>
</feature>
<evidence type="ECO:0000313" key="31">
    <source>
        <dbReference type="Ensembl" id="ENSCCRP00010018463.1"/>
    </source>
</evidence>
<dbReference type="PROSITE" id="PS00856">
    <property type="entry name" value="GUANYLATE_KINASE_1"/>
    <property type="match status" value="1"/>
</dbReference>
<protein>
    <recommendedName>
        <fullName evidence="22">Peripheral plasma membrane protein CASK</fullName>
        <ecNumber evidence="5">2.7.11.1</ecNumber>
    </recommendedName>
    <alternativeName>
        <fullName evidence="23">Calcium/calmodulin-dependent serine protein kinase</fullName>
    </alternativeName>
</protein>
<keyword evidence="13" id="KW-0547">Nucleotide-binding</keyword>
<dbReference type="GO" id="GO:0030054">
    <property type="term" value="C:cell junction"/>
    <property type="evidence" value="ECO:0007669"/>
    <property type="project" value="UniProtKB-ARBA"/>
</dbReference>
<keyword evidence="14" id="KW-0418">Kinase</keyword>
<dbReference type="InterPro" id="IPR050716">
    <property type="entry name" value="MAGUK"/>
</dbReference>
<dbReference type="InterPro" id="IPR036028">
    <property type="entry name" value="SH3-like_dom_sf"/>
</dbReference>
<dbReference type="GO" id="GO:0005634">
    <property type="term" value="C:nucleus"/>
    <property type="evidence" value="ECO:0007669"/>
    <property type="project" value="UniProtKB-SubCell"/>
</dbReference>
<comment type="similarity">
    <text evidence="21">In the N-terminal section; belongs to the protein kinase superfamily. CAMK Ser/Thr protein kinase family. CaMK subfamily.</text>
</comment>
<accession>A0A8C1IJ97</accession>
<feature type="region of interest" description="Disordered" evidence="25">
    <location>
        <begin position="458"/>
        <end position="480"/>
    </location>
</feature>
<reference evidence="31" key="2">
    <citation type="submission" date="2025-05" db="UniProtKB">
        <authorList>
            <consortium name="Ensembl"/>
        </authorList>
    </citation>
    <scope>IDENTIFICATION</scope>
</reference>
<evidence type="ECO:0000256" key="15">
    <source>
        <dbReference type="ARBA" id="ARBA00022840"/>
    </source>
</evidence>
<dbReference type="SMR" id="A0A8C1IJ97"/>
<evidence type="ECO:0000256" key="20">
    <source>
        <dbReference type="ARBA" id="ARBA00048977"/>
    </source>
</evidence>
<dbReference type="InterPro" id="IPR000719">
    <property type="entry name" value="Prot_kinase_dom"/>
</dbReference>
<dbReference type="FunFam" id="3.30.200.20:FF:000051">
    <property type="entry name" value="Peripheral plasma membrane protein CASK isoform B"/>
    <property type="match status" value="1"/>
</dbReference>
<dbReference type="CDD" id="cd10831">
    <property type="entry name" value="PDZ_CASK-like"/>
    <property type="match status" value="1"/>
</dbReference>
<dbReference type="Proteomes" id="UP000694427">
    <property type="component" value="Unplaced"/>
</dbReference>
<dbReference type="GO" id="GO:0005737">
    <property type="term" value="C:cytoplasm"/>
    <property type="evidence" value="ECO:0007669"/>
    <property type="project" value="UniProtKB-SubCell"/>
</dbReference>
<evidence type="ECO:0000256" key="17">
    <source>
        <dbReference type="ARBA" id="ARBA00023136"/>
    </source>
</evidence>
<dbReference type="Gene3D" id="3.30.200.20">
    <property type="entry name" value="Phosphorylase Kinase, domain 1"/>
    <property type="match status" value="1"/>
</dbReference>
<comment type="similarity">
    <text evidence="4">Belongs to the MAGUK family.</text>
</comment>
<dbReference type="InterPro" id="IPR001478">
    <property type="entry name" value="PDZ"/>
</dbReference>
<evidence type="ECO:0000256" key="11">
    <source>
        <dbReference type="ARBA" id="ARBA00022679"/>
    </source>
</evidence>
<evidence type="ECO:0000256" key="2">
    <source>
        <dbReference type="ARBA" id="ARBA00004202"/>
    </source>
</evidence>
<dbReference type="InterPro" id="IPR014775">
    <property type="entry name" value="L27_C"/>
</dbReference>
<dbReference type="AlphaFoldDB" id="A0A8C1IJ97"/>
<evidence type="ECO:0000256" key="8">
    <source>
        <dbReference type="ARBA" id="ARBA00022490"/>
    </source>
</evidence>
<dbReference type="Gene3D" id="1.10.287.650">
    <property type="entry name" value="L27 domain"/>
    <property type="match status" value="2"/>
</dbReference>
<feature type="domain" description="Guanylate kinase-like" evidence="28">
    <location>
        <begin position="752"/>
        <end position="924"/>
    </location>
</feature>
<feature type="domain" description="L27" evidence="30">
    <location>
        <begin position="402"/>
        <end position="455"/>
    </location>
</feature>
<dbReference type="SMART" id="SM00072">
    <property type="entry name" value="GuKc"/>
    <property type="match status" value="1"/>
</dbReference>
<dbReference type="InterPro" id="IPR036892">
    <property type="entry name" value="L27_dom_sf"/>
</dbReference>
<dbReference type="Pfam" id="PF00625">
    <property type="entry name" value="Guanylate_kin"/>
    <property type="match status" value="1"/>
</dbReference>
<dbReference type="SUPFAM" id="SSF56112">
    <property type="entry name" value="Protein kinase-like (PK-like)"/>
    <property type="match status" value="1"/>
</dbReference>
<comment type="catalytic activity">
    <reaction evidence="19">
        <text>L-threonyl-[protein] + ATP = O-phospho-L-threonyl-[protein] + ADP + H(+)</text>
        <dbReference type="Rhea" id="RHEA:46608"/>
        <dbReference type="Rhea" id="RHEA-COMP:11060"/>
        <dbReference type="Rhea" id="RHEA-COMP:11605"/>
        <dbReference type="ChEBI" id="CHEBI:15378"/>
        <dbReference type="ChEBI" id="CHEBI:30013"/>
        <dbReference type="ChEBI" id="CHEBI:30616"/>
        <dbReference type="ChEBI" id="CHEBI:61977"/>
        <dbReference type="ChEBI" id="CHEBI:456216"/>
        <dbReference type="EC" id="2.7.11.1"/>
    </reaction>
</comment>
<dbReference type="Ensembl" id="ENSCCRT00020130753.1">
    <property type="protein sequence ID" value="ENSCCRP00020120017.1"/>
    <property type="gene ID" value="ENSCCRG00020053801.1"/>
</dbReference>
<dbReference type="PROSITE" id="PS50052">
    <property type="entry name" value="GUANYLATE_KINASE_2"/>
    <property type="match status" value="1"/>
</dbReference>
<dbReference type="Proteomes" id="UP001155660">
    <property type="component" value="Chromosome B9"/>
</dbReference>
<dbReference type="SUPFAM" id="SSF50156">
    <property type="entry name" value="PDZ domain-like"/>
    <property type="match status" value="1"/>
</dbReference>
<evidence type="ECO:0000256" key="3">
    <source>
        <dbReference type="ARBA" id="ARBA00004496"/>
    </source>
</evidence>
<dbReference type="EC" id="2.7.11.1" evidence="5"/>
<dbReference type="PROSITE" id="PS50002">
    <property type="entry name" value="SH3"/>
    <property type="match status" value="1"/>
</dbReference>
<evidence type="ECO:0000256" key="24">
    <source>
        <dbReference type="PROSITE-ProRule" id="PRU00192"/>
    </source>
</evidence>
<reference evidence="33" key="1">
    <citation type="submission" date="2025-04" db="UniProtKB">
        <authorList>
            <consortium name="RefSeq"/>
        </authorList>
    </citation>
    <scope>IDENTIFICATION</scope>
    <source>
        <tissue evidence="33">Muscle</tissue>
    </source>
</reference>